<dbReference type="InParanoid" id="A0DE00"/>
<dbReference type="AlphaFoldDB" id="A0DE00"/>
<dbReference type="Gene3D" id="3.90.228.10">
    <property type="match status" value="1"/>
</dbReference>
<dbReference type="HOGENOM" id="CLU_035000_0_0_1"/>
<dbReference type="SUPFAM" id="SSF56399">
    <property type="entry name" value="ADP-ribosylation"/>
    <property type="match status" value="1"/>
</dbReference>
<protein>
    <recommendedName>
        <fullName evidence="3">PARP catalytic domain-containing protein</fullName>
    </recommendedName>
</protein>
<dbReference type="Proteomes" id="UP000000600">
    <property type="component" value="Unassembled WGS sequence"/>
</dbReference>
<name>A0DE00_PARTE</name>
<gene>
    <name evidence="1" type="ORF">GSPATT00016109001</name>
</gene>
<dbReference type="KEGG" id="ptm:GSPATT00016109001"/>
<organism evidence="1 2">
    <name type="scientific">Paramecium tetraurelia</name>
    <dbReference type="NCBI Taxonomy" id="5888"/>
    <lineage>
        <taxon>Eukaryota</taxon>
        <taxon>Sar</taxon>
        <taxon>Alveolata</taxon>
        <taxon>Ciliophora</taxon>
        <taxon>Intramacronucleata</taxon>
        <taxon>Oligohymenophorea</taxon>
        <taxon>Peniculida</taxon>
        <taxon>Parameciidae</taxon>
        <taxon>Paramecium</taxon>
    </lineage>
</organism>
<dbReference type="OrthoDB" id="428577at2759"/>
<dbReference type="OMA" id="ANEWRIM"/>
<proteinExistence type="predicted"/>
<dbReference type="GeneID" id="5034449"/>
<sequence length="169" mass="20284">MKWDSFQEKEERGPPEYRYDYYFPRGCYGFGLNIKKYGDNEDWLLMNGNANEWRIMYHGTKQHCVSSIVKNNLKTGQRNHYSDDFCVDEFKNQVKVRNGIYFSNNFNVCINDGYADYTQVCNKKFAVILMSRVNPRKIRQSERMKSVHYFVVNDSKDVRPYRILIHEKK</sequence>
<evidence type="ECO:0000313" key="1">
    <source>
        <dbReference type="EMBL" id="CAK81267.1"/>
    </source>
</evidence>
<keyword evidence="2" id="KW-1185">Reference proteome</keyword>
<dbReference type="PANTHER" id="PTHR36649">
    <property type="entry name" value="UBIQUITIN-LIKE DOMAIN-CONTAINING PROTEIN"/>
    <property type="match status" value="1"/>
</dbReference>
<dbReference type="eggNOG" id="ENOG502S9QQ">
    <property type="taxonomic scope" value="Eukaryota"/>
</dbReference>
<dbReference type="RefSeq" id="XP_001448664.1">
    <property type="nucleotide sequence ID" value="XM_001448627.1"/>
</dbReference>
<dbReference type="PANTHER" id="PTHR36649:SF28">
    <property type="entry name" value="UBIQUITIN-LIKE DOMAIN-CONTAINING PROTEIN"/>
    <property type="match status" value="1"/>
</dbReference>
<reference evidence="1 2" key="1">
    <citation type="journal article" date="2006" name="Nature">
        <title>Global trends of whole-genome duplications revealed by the ciliate Paramecium tetraurelia.</title>
        <authorList>
            <consortium name="Genoscope"/>
            <person name="Aury J.-M."/>
            <person name="Jaillon O."/>
            <person name="Duret L."/>
            <person name="Noel B."/>
            <person name="Jubin C."/>
            <person name="Porcel B.M."/>
            <person name="Segurens B."/>
            <person name="Daubin V."/>
            <person name="Anthouard V."/>
            <person name="Aiach N."/>
            <person name="Arnaiz O."/>
            <person name="Billaut A."/>
            <person name="Beisson J."/>
            <person name="Blanc I."/>
            <person name="Bouhouche K."/>
            <person name="Camara F."/>
            <person name="Duharcourt S."/>
            <person name="Guigo R."/>
            <person name="Gogendeau D."/>
            <person name="Katinka M."/>
            <person name="Keller A.-M."/>
            <person name="Kissmehl R."/>
            <person name="Klotz C."/>
            <person name="Koll F."/>
            <person name="Le Moue A."/>
            <person name="Lepere C."/>
            <person name="Malinsky S."/>
            <person name="Nowacki M."/>
            <person name="Nowak J.K."/>
            <person name="Plattner H."/>
            <person name="Poulain J."/>
            <person name="Ruiz F."/>
            <person name="Serrano V."/>
            <person name="Zagulski M."/>
            <person name="Dessen P."/>
            <person name="Betermier M."/>
            <person name="Weissenbach J."/>
            <person name="Scarpelli C."/>
            <person name="Schachter V."/>
            <person name="Sperling L."/>
            <person name="Meyer E."/>
            <person name="Cohen J."/>
            <person name="Wincker P."/>
        </authorList>
    </citation>
    <scope>NUCLEOTIDE SEQUENCE [LARGE SCALE GENOMIC DNA]</scope>
    <source>
        <strain evidence="1 2">Stock d4-2</strain>
    </source>
</reference>
<accession>A0DE00</accession>
<evidence type="ECO:0000313" key="2">
    <source>
        <dbReference type="Proteomes" id="UP000000600"/>
    </source>
</evidence>
<dbReference type="EMBL" id="CT868396">
    <property type="protein sequence ID" value="CAK81267.1"/>
    <property type="molecule type" value="Genomic_DNA"/>
</dbReference>
<evidence type="ECO:0008006" key="3">
    <source>
        <dbReference type="Google" id="ProtNLM"/>
    </source>
</evidence>